<dbReference type="AlphaFoldDB" id="A0A2P2QBA5"/>
<protein>
    <submittedName>
        <fullName evidence="2">Uncharacterized protein</fullName>
    </submittedName>
</protein>
<sequence>MQLNQDLRIRQTGNCFIKTTSRSKGKLGRENRNSDSKKFTTQSIEASASYNLMNLLRLKIFPSQITKRTTVSKFYYKNSCK</sequence>
<dbReference type="EMBL" id="GGEC01083787">
    <property type="protein sequence ID" value="MBX64271.1"/>
    <property type="molecule type" value="Transcribed_RNA"/>
</dbReference>
<proteinExistence type="predicted"/>
<evidence type="ECO:0000256" key="1">
    <source>
        <dbReference type="SAM" id="MobiDB-lite"/>
    </source>
</evidence>
<accession>A0A2P2QBA5</accession>
<organism evidence="2">
    <name type="scientific">Rhizophora mucronata</name>
    <name type="common">Asiatic mangrove</name>
    <dbReference type="NCBI Taxonomy" id="61149"/>
    <lineage>
        <taxon>Eukaryota</taxon>
        <taxon>Viridiplantae</taxon>
        <taxon>Streptophyta</taxon>
        <taxon>Embryophyta</taxon>
        <taxon>Tracheophyta</taxon>
        <taxon>Spermatophyta</taxon>
        <taxon>Magnoliopsida</taxon>
        <taxon>eudicotyledons</taxon>
        <taxon>Gunneridae</taxon>
        <taxon>Pentapetalae</taxon>
        <taxon>rosids</taxon>
        <taxon>fabids</taxon>
        <taxon>Malpighiales</taxon>
        <taxon>Rhizophoraceae</taxon>
        <taxon>Rhizophora</taxon>
    </lineage>
</organism>
<reference evidence="2" key="1">
    <citation type="submission" date="2018-02" db="EMBL/GenBank/DDBJ databases">
        <title>Rhizophora mucronata_Transcriptome.</title>
        <authorList>
            <person name="Meera S.P."/>
            <person name="Sreeshan A."/>
            <person name="Augustine A."/>
        </authorList>
    </citation>
    <scope>NUCLEOTIDE SEQUENCE</scope>
    <source>
        <tissue evidence="2">Leaf</tissue>
    </source>
</reference>
<name>A0A2P2QBA5_RHIMU</name>
<feature type="compositionally biased region" description="Basic and acidic residues" evidence="1">
    <location>
        <begin position="27"/>
        <end position="38"/>
    </location>
</feature>
<evidence type="ECO:0000313" key="2">
    <source>
        <dbReference type="EMBL" id="MBX64271.1"/>
    </source>
</evidence>
<feature type="region of interest" description="Disordered" evidence="1">
    <location>
        <begin position="20"/>
        <end position="39"/>
    </location>
</feature>